<name>A0A3E4JJ64_PHOVU</name>
<protein>
    <submittedName>
        <fullName evidence="2">LicD family protein</fullName>
    </submittedName>
</protein>
<dbReference type="Pfam" id="PF04991">
    <property type="entry name" value="LicD"/>
    <property type="match status" value="1"/>
</dbReference>
<feature type="domain" description="LicD/FKTN/FKRP nucleotidyltransferase" evidence="1">
    <location>
        <begin position="24"/>
        <end position="240"/>
    </location>
</feature>
<dbReference type="Proteomes" id="UP000260640">
    <property type="component" value="Unassembled WGS sequence"/>
</dbReference>
<sequence>MATYDIRPLQLRILDILMAVDKVCKEHNLRYYIIAGTLLGAVRHKGFIPWDDDLDIGMPRTDYDLLMAHAAEWLPAPFEAACFENDTTYPLPFAKIQDGSTTLIERMHLKYLGGIYLDVFPLDGMPDSKLAQRLHFMQYFFYKKILYFIYRDPYRHGKGMSSWIPLLCRKFFTLKGVQETMRRMMKSYDFDRCDWVVDHDDGFKGVMPKHILGIPAPILFEGKEVWGVEHPHLYLKQKYGEYMVVPPHSGQRQHNFHYLNLDKPYREYEK</sequence>
<dbReference type="PANTHER" id="PTHR43404:SF2">
    <property type="entry name" value="LIPOPOLYSACCHARIDE CHOLINEPHOSPHOTRANSFERASE LICD"/>
    <property type="match status" value="1"/>
</dbReference>
<reference evidence="2 3" key="1">
    <citation type="submission" date="2018-08" db="EMBL/GenBank/DDBJ databases">
        <title>A genome reference for cultivated species of the human gut microbiota.</title>
        <authorList>
            <person name="Zou Y."/>
            <person name="Xue W."/>
            <person name="Luo G."/>
        </authorList>
    </citation>
    <scope>NUCLEOTIDE SEQUENCE [LARGE SCALE GENOMIC DNA]</scope>
    <source>
        <strain evidence="2 3">TM05-16</strain>
    </source>
</reference>
<proteinExistence type="predicted"/>
<organism evidence="2 3">
    <name type="scientific">Phocaeicola vulgatus</name>
    <name type="common">Bacteroides vulgatus</name>
    <dbReference type="NCBI Taxonomy" id="821"/>
    <lineage>
        <taxon>Bacteria</taxon>
        <taxon>Pseudomonadati</taxon>
        <taxon>Bacteroidota</taxon>
        <taxon>Bacteroidia</taxon>
        <taxon>Bacteroidales</taxon>
        <taxon>Bacteroidaceae</taxon>
        <taxon>Phocaeicola</taxon>
    </lineage>
</organism>
<accession>A0A3E4JJ64</accession>
<comment type="caution">
    <text evidence="2">The sequence shown here is derived from an EMBL/GenBank/DDBJ whole genome shotgun (WGS) entry which is preliminary data.</text>
</comment>
<dbReference type="PANTHER" id="PTHR43404">
    <property type="entry name" value="LIPOPOLYSACCHARIDE CHOLINEPHOSPHOTRANSFERASE LICD"/>
    <property type="match status" value="1"/>
</dbReference>
<evidence type="ECO:0000313" key="2">
    <source>
        <dbReference type="EMBL" id="RGJ86304.1"/>
    </source>
</evidence>
<evidence type="ECO:0000313" key="3">
    <source>
        <dbReference type="Proteomes" id="UP000260640"/>
    </source>
</evidence>
<dbReference type="GO" id="GO:0009100">
    <property type="term" value="P:glycoprotein metabolic process"/>
    <property type="evidence" value="ECO:0007669"/>
    <property type="project" value="UniProtKB-ARBA"/>
</dbReference>
<dbReference type="InterPro" id="IPR052942">
    <property type="entry name" value="LPS_cholinephosphotransferase"/>
</dbReference>
<dbReference type="EMBL" id="QSPP01000039">
    <property type="protein sequence ID" value="RGJ86304.1"/>
    <property type="molecule type" value="Genomic_DNA"/>
</dbReference>
<dbReference type="InterPro" id="IPR007074">
    <property type="entry name" value="LicD/FKTN/FKRP_NTP_transf"/>
</dbReference>
<evidence type="ECO:0000259" key="1">
    <source>
        <dbReference type="Pfam" id="PF04991"/>
    </source>
</evidence>
<dbReference type="RefSeq" id="WP_117699997.1">
    <property type="nucleotide sequence ID" value="NZ_JAQCYB010000073.1"/>
</dbReference>
<gene>
    <name evidence="2" type="ORF">DXD46_12625</name>
</gene>
<dbReference type="AlphaFoldDB" id="A0A3E4JJ64"/>